<feature type="transmembrane region" description="Helical" evidence="8">
    <location>
        <begin position="214"/>
        <end position="233"/>
    </location>
</feature>
<dbReference type="GO" id="GO:0000319">
    <property type="term" value="F:sulfite transmembrane transporter activity"/>
    <property type="evidence" value="ECO:0007669"/>
    <property type="project" value="TreeGrafter"/>
</dbReference>
<dbReference type="Gene3D" id="1.50.10.150">
    <property type="entry name" value="Voltage-dependent anion channel"/>
    <property type="match status" value="1"/>
</dbReference>
<keyword evidence="5 8" id="KW-0812">Transmembrane</keyword>
<dbReference type="InterPro" id="IPR004695">
    <property type="entry name" value="SLAC1/Mae1/Ssu1/TehA"/>
</dbReference>
<comment type="subcellular location">
    <subcellularLocation>
        <location evidence="1">Cell membrane</location>
        <topology evidence="1">Multi-pass membrane protein</topology>
    </subcellularLocation>
</comment>
<feature type="transmembrane region" description="Helical" evidence="8">
    <location>
        <begin position="176"/>
        <end position="202"/>
    </location>
</feature>
<dbReference type="CDD" id="cd09319">
    <property type="entry name" value="TDT_like_1"/>
    <property type="match status" value="1"/>
</dbReference>
<evidence type="ECO:0000256" key="1">
    <source>
        <dbReference type="ARBA" id="ARBA00004651"/>
    </source>
</evidence>
<feature type="transmembrane region" description="Helical" evidence="8">
    <location>
        <begin position="83"/>
        <end position="101"/>
    </location>
</feature>
<keyword evidence="7 8" id="KW-0472">Membrane</keyword>
<dbReference type="OrthoDB" id="958273at2"/>
<dbReference type="GO" id="GO:0005886">
    <property type="term" value="C:plasma membrane"/>
    <property type="evidence" value="ECO:0007669"/>
    <property type="project" value="UniProtKB-SubCell"/>
</dbReference>
<dbReference type="PANTHER" id="PTHR31686:SF1">
    <property type="entry name" value="SULFITE EFFLUX PUMP SSU1"/>
    <property type="match status" value="1"/>
</dbReference>
<dbReference type="InterPro" id="IPR051629">
    <property type="entry name" value="Sulfite_efflux_TDT"/>
</dbReference>
<comment type="similarity">
    <text evidence="2">Belongs to the tellurite-resistance/dicarboxylate transporter (TDT) family.</text>
</comment>
<accession>A0A0N9N1B5</accession>
<reference evidence="10" key="1">
    <citation type="submission" date="2015-06" db="EMBL/GenBank/DDBJ databases">
        <title>Complete genome sequence and metabolic analysis of phthalate degradation pathway in Gordonia sp. QH-11.</title>
        <authorList>
            <person name="Jin D."/>
            <person name="Kong X."/>
            <person name="Bai Z."/>
        </authorList>
    </citation>
    <scope>NUCLEOTIDE SEQUENCE [LARGE SCALE GENOMIC DNA]</scope>
    <source>
        <strain evidence="10">QH-11</strain>
    </source>
</reference>
<protein>
    <submittedName>
        <fullName evidence="9">Tellurite resistance protein permease</fullName>
    </submittedName>
</protein>
<evidence type="ECO:0000313" key="10">
    <source>
        <dbReference type="Proteomes" id="UP000063789"/>
    </source>
</evidence>
<proteinExistence type="inferred from homology"/>
<feature type="transmembrane region" description="Helical" evidence="8">
    <location>
        <begin position="12"/>
        <end position="36"/>
    </location>
</feature>
<keyword evidence="10" id="KW-1185">Reference proteome</keyword>
<evidence type="ECO:0000256" key="3">
    <source>
        <dbReference type="ARBA" id="ARBA00022448"/>
    </source>
</evidence>
<feature type="transmembrane region" description="Helical" evidence="8">
    <location>
        <begin position="321"/>
        <end position="341"/>
    </location>
</feature>
<evidence type="ECO:0000256" key="6">
    <source>
        <dbReference type="ARBA" id="ARBA00022989"/>
    </source>
</evidence>
<name>A0A0N9N1B5_9ACTN</name>
<evidence type="ECO:0000256" key="4">
    <source>
        <dbReference type="ARBA" id="ARBA00022475"/>
    </source>
</evidence>
<dbReference type="EMBL" id="CP011853">
    <property type="protein sequence ID" value="ALG83914.1"/>
    <property type="molecule type" value="Genomic_DNA"/>
</dbReference>
<feature type="transmembrane region" description="Helical" evidence="8">
    <location>
        <begin position="285"/>
        <end position="305"/>
    </location>
</feature>
<reference evidence="9 10" key="2">
    <citation type="journal article" date="2017" name="Int. J. Syst. Evol. Microbiol.">
        <title>Gordonia phthalatica sp. nov., a di-n-butyl phthalate-degrading bacterium isolated from activated sludge.</title>
        <authorList>
            <person name="Jin D."/>
            <person name="Kong X."/>
            <person name="Jia M."/>
            <person name="Yu X."/>
            <person name="Wang X."/>
            <person name="Zhuang X."/>
            <person name="Deng Y."/>
            <person name="Bai Z."/>
        </authorList>
    </citation>
    <scope>NUCLEOTIDE SEQUENCE [LARGE SCALE GENOMIC DNA]</scope>
    <source>
        <strain evidence="9 10">QH-11</strain>
    </source>
</reference>
<dbReference type="AlphaFoldDB" id="A0A0N9N1B5"/>
<feature type="transmembrane region" description="Helical" evidence="8">
    <location>
        <begin position="107"/>
        <end position="126"/>
    </location>
</feature>
<evidence type="ECO:0000256" key="2">
    <source>
        <dbReference type="ARBA" id="ARBA00008566"/>
    </source>
</evidence>
<evidence type="ECO:0000313" key="9">
    <source>
        <dbReference type="EMBL" id="ALG83914.1"/>
    </source>
</evidence>
<dbReference type="PANTHER" id="PTHR31686">
    <property type="match status" value="1"/>
</dbReference>
<feature type="transmembrane region" description="Helical" evidence="8">
    <location>
        <begin position="42"/>
        <end position="63"/>
    </location>
</feature>
<keyword evidence="4" id="KW-1003">Cell membrane</keyword>
<dbReference type="STRING" id="1136941.ACH46_04535"/>
<gene>
    <name evidence="9" type="ORF">ACH46_04535</name>
</gene>
<feature type="transmembrane region" description="Helical" evidence="8">
    <location>
        <begin position="147"/>
        <end position="164"/>
    </location>
</feature>
<keyword evidence="6 8" id="KW-1133">Transmembrane helix</keyword>
<evidence type="ECO:0000256" key="5">
    <source>
        <dbReference type="ARBA" id="ARBA00022692"/>
    </source>
</evidence>
<evidence type="ECO:0000256" key="7">
    <source>
        <dbReference type="ARBA" id="ARBA00023136"/>
    </source>
</evidence>
<dbReference type="PATRIC" id="fig|1136941.3.peg.924"/>
<dbReference type="InterPro" id="IPR038665">
    <property type="entry name" value="Voltage-dep_anion_channel_sf"/>
</dbReference>
<organism evidence="9 10">
    <name type="scientific">Gordonia phthalatica</name>
    <dbReference type="NCBI Taxonomy" id="1136941"/>
    <lineage>
        <taxon>Bacteria</taxon>
        <taxon>Bacillati</taxon>
        <taxon>Actinomycetota</taxon>
        <taxon>Actinomycetes</taxon>
        <taxon>Mycobacteriales</taxon>
        <taxon>Gordoniaceae</taxon>
        <taxon>Gordonia</taxon>
    </lineage>
</organism>
<dbReference type="KEGG" id="goq:ACH46_04535"/>
<dbReference type="RefSeq" id="WP_062391876.1">
    <property type="nucleotide sequence ID" value="NZ_CP011853.1"/>
</dbReference>
<dbReference type="Pfam" id="PF03595">
    <property type="entry name" value="SLAC1"/>
    <property type="match status" value="1"/>
</dbReference>
<keyword evidence="3" id="KW-0813">Transport</keyword>
<evidence type="ECO:0000256" key="8">
    <source>
        <dbReference type="SAM" id="Phobius"/>
    </source>
</evidence>
<feature type="transmembrane region" description="Helical" evidence="8">
    <location>
        <begin position="253"/>
        <end position="273"/>
    </location>
</feature>
<dbReference type="Proteomes" id="UP000063789">
    <property type="component" value="Chromosome"/>
</dbReference>
<sequence length="355" mass="38738">MKLVPTGVLGDSILGLNPAYFGMVMATGIVSIAASIEQWHELSVALLWVSIVSYAALVVLNLLRLIYFRENVARDLRVPNRTFGFFTIVAGTGVVGARLVMDGHVTVAMVLLGLNAALWLIFGYVLPPLAFTVRGGLPRLERADGTWFLWVVATQSVAVLSAAIQPHVTAGRTELALLAVFCWAVGVFLYMAVALFVAFRVFMYHPKPGQLSGAYWIAMGATAITVVAGANIATMVDVPILRITRETIEAVSLFFWAFGTWLIPPLVFAGYWRHGIHKVSLRYDISFWSIVFPLGMYGVGCHQLGMVNKMPILDAVGHVEIWVAVAAWALTFAGFLAKVFGWSRTAADGYRSRLG</sequence>